<keyword evidence="2" id="KW-0456">Lyase</keyword>
<sequence length="367" mass="38712">MISVASPGTRTVAELREEFATPGGYLDAATCGLPTRRTTEAMARDAQRWARGEISPVTYHEDVTRARALYAALVGIAPERVATGSQTSVFAGMIAASVPDGAEVVVIGTDFSSLVYPFLVQAQRPHPSGSGGRITVRTVERADLAGAVTERTAAVVFSQCQSACGSLTDLAEVAAAARAVGALTVCDITQSLGWRPVDAGLVDITLCSAYKWMCQPRGTAYMTVSEQAMERIVPVAAGWYAGDVVWDSMYGPEMHLADRASRFDVSPGWPLWPGAVAALEDLSSVSPEEVRAHDVGLANRLRTGLGLEAGDSAIVSLALPQAATDAVERAGLAVSQRAGGLRLSFHVWNTEAEADRAAEVLAPFVRH</sequence>
<organism evidence="2 3">
    <name type="scientific">Kytococcus aerolatus</name>
    <dbReference type="NCBI Taxonomy" id="592308"/>
    <lineage>
        <taxon>Bacteria</taxon>
        <taxon>Bacillati</taxon>
        <taxon>Actinomycetota</taxon>
        <taxon>Actinomycetes</taxon>
        <taxon>Micrococcales</taxon>
        <taxon>Kytococcaceae</taxon>
        <taxon>Kytococcus</taxon>
    </lineage>
</organism>
<dbReference type="GO" id="GO:0016829">
    <property type="term" value="F:lyase activity"/>
    <property type="evidence" value="ECO:0007669"/>
    <property type="project" value="UniProtKB-KW"/>
</dbReference>
<dbReference type="Pfam" id="PF00266">
    <property type="entry name" value="Aminotran_5"/>
    <property type="match status" value="1"/>
</dbReference>
<dbReference type="InterPro" id="IPR000192">
    <property type="entry name" value="Aminotrans_V_dom"/>
</dbReference>
<dbReference type="SUPFAM" id="SSF53383">
    <property type="entry name" value="PLP-dependent transferases"/>
    <property type="match status" value="1"/>
</dbReference>
<keyword evidence="3" id="KW-1185">Reference proteome</keyword>
<dbReference type="InterPro" id="IPR015421">
    <property type="entry name" value="PyrdxlP-dep_Trfase_major"/>
</dbReference>
<dbReference type="OrthoDB" id="250246at2"/>
<protein>
    <submittedName>
        <fullName evidence="2">Selenocysteine lyase/Cysteine desulfurase</fullName>
    </submittedName>
</protein>
<dbReference type="Proteomes" id="UP000198122">
    <property type="component" value="Unassembled WGS sequence"/>
</dbReference>
<gene>
    <name evidence="2" type="ORF">SAMN05445756_0443</name>
</gene>
<dbReference type="EMBL" id="FYEZ01000001">
    <property type="protein sequence ID" value="SNC61249.1"/>
    <property type="molecule type" value="Genomic_DNA"/>
</dbReference>
<dbReference type="Gene3D" id="3.90.1150.10">
    <property type="entry name" value="Aspartate Aminotransferase, domain 1"/>
    <property type="match status" value="1"/>
</dbReference>
<dbReference type="PANTHER" id="PTHR43586:SF21">
    <property type="entry name" value="PYRIDOXAL PHOSPHATE (PLP)-DEPENDENT ASPARTATE AMINOTRANSFERASE SUPERFAMILY"/>
    <property type="match status" value="1"/>
</dbReference>
<dbReference type="Gene3D" id="3.40.640.10">
    <property type="entry name" value="Type I PLP-dependent aspartate aminotransferase-like (Major domain)"/>
    <property type="match status" value="1"/>
</dbReference>
<evidence type="ECO:0000259" key="1">
    <source>
        <dbReference type="Pfam" id="PF00266"/>
    </source>
</evidence>
<dbReference type="InterPro" id="IPR015422">
    <property type="entry name" value="PyrdxlP-dep_Trfase_small"/>
</dbReference>
<evidence type="ECO:0000313" key="2">
    <source>
        <dbReference type="EMBL" id="SNC61249.1"/>
    </source>
</evidence>
<dbReference type="InterPro" id="IPR015424">
    <property type="entry name" value="PyrdxlP-dep_Trfase"/>
</dbReference>
<feature type="domain" description="Aminotransferase class V" evidence="1">
    <location>
        <begin position="83"/>
        <end position="305"/>
    </location>
</feature>
<accession>A0A212T5F4</accession>
<dbReference type="RefSeq" id="WP_088817451.1">
    <property type="nucleotide sequence ID" value="NZ_FYEZ01000001.1"/>
</dbReference>
<reference evidence="2 3" key="1">
    <citation type="submission" date="2017-06" db="EMBL/GenBank/DDBJ databases">
        <authorList>
            <person name="Kim H.J."/>
            <person name="Triplett B.A."/>
        </authorList>
    </citation>
    <scope>NUCLEOTIDE SEQUENCE [LARGE SCALE GENOMIC DNA]</scope>
    <source>
        <strain evidence="2 3">DSM 22179</strain>
    </source>
</reference>
<proteinExistence type="predicted"/>
<dbReference type="PANTHER" id="PTHR43586">
    <property type="entry name" value="CYSTEINE DESULFURASE"/>
    <property type="match status" value="1"/>
</dbReference>
<evidence type="ECO:0000313" key="3">
    <source>
        <dbReference type="Proteomes" id="UP000198122"/>
    </source>
</evidence>
<dbReference type="AlphaFoldDB" id="A0A212T5F4"/>
<name>A0A212T5F4_9MICO</name>